<dbReference type="InterPro" id="IPR029063">
    <property type="entry name" value="SAM-dependent_MTases_sf"/>
</dbReference>
<evidence type="ECO:0000259" key="5">
    <source>
        <dbReference type="Pfam" id="PF05175"/>
    </source>
</evidence>
<evidence type="ECO:0000313" key="6">
    <source>
        <dbReference type="EMBL" id="VEW14335.1"/>
    </source>
</evidence>
<name>A0A449D9V1_9MICO</name>
<feature type="domain" description="Methyltransferase small" evidence="5">
    <location>
        <begin position="223"/>
        <end position="407"/>
    </location>
</feature>
<gene>
    <name evidence="6" type="primary">rsmC_1</name>
    <name evidence="6" type="ORF">NCTC12391_02472</name>
</gene>
<keyword evidence="3 6" id="KW-0489">Methyltransferase</keyword>
<evidence type="ECO:0000256" key="3">
    <source>
        <dbReference type="ARBA" id="ARBA00022603"/>
    </source>
</evidence>
<dbReference type="PANTHER" id="PTHR47816">
    <property type="entry name" value="RIBOSOMAL RNA SMALL SUBUNIT METHYLTRANSFERASE C"/>
    <property type="match status" value="1"/>
</dbReference>
<reference evidence="6 7" key="1">
    <citation type="submission" date="2019-02" db="EMBL/GenBank/DDBJ databases">
        <authorList>
            <consortium name="Pathogen Informatics"/>
        </authorList>
    </citation>
    <scope>NUCLEOTIDE SEQUENCE [LARGE SCALE GENOMIC DNA]</scope>
    <source>
        <strain evidence="6 7">3012STDY7078520</strain>
    </source>
</reference>
<organism evidence="6 7">
    <name type="scientific">Brevibacterium casei</name>
    <dbReference type="NCBI Taxonomy" id="33889"/>
    <lineage>
        <taxon>Bacteria</taxon>
        <taxon>Bacillati</taxon>
        <taxon>Actinomycetota</taxon>
        <taxon>Actinomycetes</taxon>
        <taxon>Micrococcales</taxon>
        <taxon>Brevibacteriaceae</taxon>
        <taxon>Brevibacterium</taxon>
    </lineage>
</organism>
<accession>A0A449D9V1</accession>
<dbReference type="Gene3D" id="3.40.50.150">
    <property type="entry name" value="Vaccinia Virus protein VP39"/>
    <property type="match status" value="2"/>
</dbReference>
<protein>
    <submittedName>
        <fullName evidence="6">Ribosomal RNA small subunit methyltransferase C</fullName>
        <ecNumber evidence="6">2.1.1.172</ecNumber>
    </submittedName>
</protein>
<dbReference type="PROSITE" id="PS00092">
    <property type="entry name" value="N6_MTASE"/>
    <property type="match status" value="1"/>
</dbReference>
<dbReference type="EC" id="2.1.1.172" evidence="6"/>
<proteinExistence type="predicted"/>
<dbReference type="PANTHER" id="PTHR47816:SF4">
    <property type="entry name" value="RIBOSOMAL RNA SMALL SUBUNIT METHYLTRANSFERASE C"/>
    <property type="match status" value="1"/>
</dbReference>
<dbReference type="Proteomes" id="UP000386281">
    <property type="component" value="Unassembled WGS sequence"/>
</dbReference>
<dbReference type="InterPro" id="IPR046977">
    <property type="entry name" value="RsmC/RlmG"/>
</dbReference>
<dbReference type="SUPFAM" id="SSF53335">
    <property type="entry name" value="S-adenosyl-L-methionine-dependent methyltransferases"/>
    <property type="match status" value="1"/>
</dbReference>
<dbReference type="RefSeq" id="WP_167560064.1">
    <property type="nucleotide sequence ID" value="NZ_CAACXN010000015.1"/>
</dbReference>
<dbReference type="CDD" id="cd02440">
    <property type="entry name" value="AdoMet_MTases"/>
    <property type="match status" value="1"/>
</dbReference>
<dbReference type="GO" id="GO:0052914">
    <property type="term" value="F:16S rRNA (guanine(1207)-N(2))-methyltransferase activity"/>
    <property type="evidence" value="ECO:0007669"/>
    <property type="project" value="UniProtKB-EC"/>
</dbReference>
<keyword evidence="1" id="KW-0963">Cytoplasm</keyword>
<evidence type="ECO:0000256" key="4">
    <source>
        <dbReference type="ARBA" id="ARBA00022679"/>
    </source>
</evidence>
<dbReference type="AlphaFoldDB" id="A0A449D9V1"/>
<keyword evidence="2" id="KW-0698">rRNA processing</keyword>
<sequence>MPASLLAPDSAALRTRDDLLARMPWPADAPGLAQARLLADYVIGRRTGELDVSGRSSEGTFTAPSAAPDEVILVDDPLGLQTRVLSELTAVRTYNDRLDEARNVAAEAPGAEPVADLADVQCTESGDVPGETWAVVDAPKATHALAEAITVLHPLVTTLIVIGRSDAMSRAVNKELARAFGRVDVSPGVGKNRLIIGSRPLTSPSLTRFPHTGVIDTPATGPLTVSAHGACFSGTKADEGSSLLLTALAEAAASPDPVRALARPASVLDLGAGNGWLLTAAMAVTGADTGVGVDVSKAAVASARETAEANGTAVDIILADAGDTDSGGTDDPLGGAYDLILLNPPFHHGTAIETDTAAGMMRTAAAHLTPGGRVLTVFNSHLRYRDRLEDLIGPSVQLARTAKFTVVESRLPGE</sequence>
<evidence type="ECO:0000256" key="2">
    <source>
        <dbReference type="ARBA" id="ARBA00022552"/>
    </source>
</evidence>
<dbReference type="InterPro" id="IPR002052">
    <property type="entry name" value="DNA_methylase_N6_adenine_CS"/>
</dbReference>
<dbReference type="InterPro" id="IPR007848">
    <property type="entry name" value="Small_mtfrase_dom"/>
</dbReference>
<keyword evidence="4 6" id="KW-0808">Transferase</keyword>
<evidence type="ECO:0000256" key="1">
    <source>
        <dbReference type="ARBA" id="ARBA00022490"/>
    </source>
</evidence>
<dbReference type="GO" id="GO:0003676">
    <property type="term" value="F:nucleic acid binding"/>
    <property type="evidence" value="ECO:0007669"/>
    <property type="project" value="InterPro"/>
</dbReference>
<evidence type="ECO:0000313" key="7">
    <source>
        <dbReference type="Proteomes" id="UP000386281"/>
    </source>
</evidence>
<dbReference type="EMBL" id="CAACXN010000015">
    <property type="protein sequence ID" value="VEW14335.1"/>
    <property type="molecule type" value="Genomic_DNA"/>
</dbReference>
<dbReference type="Pfam" id="PF05175">
    <property type="entry name" value="MTS"/>
    <property type="match status" value="1"/>
</dbReference>